<dbReference type="InterPro" id="IPR001128">
    <property type="entry name" value="Cyt_P450"/>
</dbReference>
<dbReference type="SUPFAM" id="SSF48264">
    <property type="entry name" value="Cytochrome P450"/>
    <property type="match status" value="1"/>
</dbReference>
<evidence type="ECO:0000256" key="4">
    <source>
        <dbReference type="ARBA" id="ARBA00023002"/>
    </source>
</evidence>
<evidence type="ECO:0000256" key="8">
    <source>
        <dbReference type="RuleBase" id="RU000461"/>
    </source>
</evidence>
<proteinExistence type="inferred from homology"/>
<keyword evidence="6 8" id="KW-0503">Monooxygenase</keyword>
<evidence type="ECO:0000256" key="1">
    <source>
        <dbReference type="ARBA" id="ARBA00010617"/>
    </source>
</evidence>
<evidence type="ECO:0000256" key="6">
    <source>
        <dbReference type="ARBA" id="ARBA00023033"/>
    </source>
</evidence>
<evidence type="ECO:0000256" key="3">
    <source>
        <dbReference type="ARBA" id="ARBA00022723"/>
    </source>
</evidence>
<reference evidence="9 10" key="1">
    <citation type="journal article" date="2019" name="Emerg. Microbes Infect.">
        <title>Comprehensive subspecies identification of 175 nontuberculous mycobacteria species based on 7547 genomic profiles.</title>
        <authorList>
            <person name="Matsumoto Y."/>
            <person name="Kinjo T."/>
            <person name="Motooka D."/>
            <person name="Nabeya D."/>
            <person name="Jung N."/>
            <person name="Uechi K."/>
            <person name="Horii T."/>
            <person name="Iida T."/>
            <person name="Fujita J."/>
            <person name="Nakamura S."/>
        </authorList>
    </citation>
    <scope>NUCLEOTIDE SEQUENCE [LARGE SCALE GENOMIC DNA]</scope>
    <source>
        <strain evidence="9 10">JCM 18538</strain>
    </source>
</reference>
<dbReference type="PRINTS" id="PR00463">
    <property type="entry name" value="EP450I"/>
</dbReference>
<geneLocation type="plasmid" evidence="10">
    <name>pjcm18538 dna</name>
</geneLocation>
<evidence type="ECO:0000256" key="7">
    <source>
        <dbReference type="PIRSR" id="PIRSR602401-1"/>
    </source>
</evidence>
<evidence type="ECO:0000256" key="2">
    <source>
        <dbReference type="ARBA" id="ARBA00022617"/>
    </source>
</evidence>
<keyword evidence="4 8" id="KW-0560">Oxidoreductase</keyword>
<comment type="cofactor">
    <cofactor evidence="7">
        <name>heme</name>
        <dbReference type="ChEBI" id="CHEBI:30413"/>
    </cofactor>
</comment>
<dbReference type="RefSeq" id="WP_163924110.1">
    <property type="nucleotide sequence ID" value="NZ_AP022593.1"/>
</dbReference>
<dbReference type="Pfam" id="PF00067">
    <property type="entry name" value="p450"/>
    <property type="match status" value="1"/>
</dbReference>
<keyword evidence="3 7" id="KW-0479">Metal-binding</keyword>
<dbReference type="KEGG" id="marz:MARA_56940"/>
<dbReference type="EMBL" id="AP022593">
    <property type="protein sequence ID" value="BBY52226.1"/>
    <property type="molecule type" value="Genomic_DNA"/>
</dbReference>
<dbReference type="InterPro" id="IPR002401">
    <property type="entry name" value="Cyt_P450_E_grp-I"/>
</dbReference>
<dbReference type="Proteomes" id="UP000467428">
    <property type="component" value="Chromosome"/>
</dbReference>
<dbReference type="InterPro" id="IPR036396">
    <property type="entry name" value="Cyt_P450_sf"/>
</dbReference>
<dbReference type="InterPro" id="IPR050196">
    <property type="entry name" value="Cytochrome_P450_Monoox"/>
</dbReference>
<dbReference type="PANTHER" id="PTHR24291:SF50">
    <property type="entry name" value="BIFUNCTIONAL ALBAFLAVENONE MONOOXYGENASE_TERPENE SYNTHASE"/>
    <property type="match status" value="1"/>
</dbReference>
<organism evidence="9 10">
    <name type="scientific">Mycolicibacterium arabiense</name>
    <dbReference type="NCBI Taxonomy" id="1286181"/>
    <lineage>
        <taxon>Bacteria</taxon>
        <taxon>Bacillati</taxon>
        <taxon>Actinomycetota</taxon>
        <taxon>Actinomycetes</taxon>
        <taxon>Mycobacteriales</taxon>
        <taxon>Mycobacteriaceae</taxon>
        <taxon>Mycolicibacterium</taxon>
    </lineage>
</organism>
<accession>A0A7I7S7N7</accession>
<dbReference type="GO" id="GO:0016705">
    <property type="term" value="F:oxidoreductase activity, acting on paired donors, with incorporation or reduction of molecular oxygen"/>
    <property type="evidence" value="ECO:0007669"/>
    <property type="project" value="InterPro"/>
</dbReference>
<comment type="similarity">
    <text evidence="1 8">Belongs to the cytochrome P450 family.</text>
</comment>
<evidence type="ECO:0000313" key="10">
    <source>
        <dbReference type="Proteomes" id="UP000467428"/>
    </source>
</evidence>
<dbReference type="GO" id="GO:0005506">
    <property type="term" value="F:iron ion binding"/>
    <property type="evidence" value="ECO:0007669"/>
    <property type="project" value="InterPro"/>
</dbReference>
<protein>
    <submittedName>
        <fullName evidence="9">Cytochrome P450</fullName>
    </submittedName>
</protein>
<dbReference type="PROSITE" id="PS00086">
    <property type="entry name" value="CYTOCHROME_P450"/>
    <property type="match status" value="1"/>
</dbReference>
<dbReference type="InterPro" id="IPR017972">
    <property type="entry name" value="Cyt_P450_CS"/>
</dbReference>
<dbReference type="PANTHER" id="PTHR24291">
    <property type="entry name" value="CYTOCHROME P450 FAMILY 4"/>
    <property type="match status" value="1"/>
</dbReference>
<dbReference type="GO" id="GO:0020037">
    <property type="term" value="F:heme binding"/>
    <property type="evidence" value="ECO:0007669"/>
    <property type="project" value="InterPro"/>
</dbReference>
<feature type="binding site" description="axial binding residue" evidence="7">
    <location>
        <position position="404"/>
    </location>
    <ligand>
        <name>heme</name>
        <dbReference type="ChEBI" id="CHEBI:30413"/>
    </ligand>
    <ligandPart>
        <name>Fe</name>
        <dbReference type="ChEBI" id="CHEBI:18248"/>
    </ligandPart>
</feature>
<name>A0A7I7S7N7_9MYCO</name>
<sequence length="467" mass="51073">MVDTLAGHDGADLPLAPKNPLPYLQRLRAVRSFHTGPEKLRDAGGPVTRFSIGPRWLTPTIVLATSPAAIRDVLGVKDGSADKTTLVFDEVRRILGANLANLPHQEWVPRRRTIQPVFTKQRVREFGGHVADAAEALADSWGDGADIDLDVEARTLTLRALGQSVLGIDLAERADDVAEPLRIAMQYAMRRATSPVRAPRWLPTPARSRARAASAKVHRLALDILDACRSDPTREAPLVQALIAARDPETGRTLTDEEIADELIVFMFAGYDTTATTLAYALWALGRHPEVQARVVAEVDAIPAGRLTPDDIPRLDYTVQVLREALRLCPPAATGTRRAERDLQVGGYRVKAGTMMVVGRMAVQRDPQLWDDPLTFDPDRFSPECYKELDRWQYLPFGGGPRSCIGDHFAMLEASVALATIMRRVEVTSAESSFPLAVHFTMVAGGPVPARVRRRIATPASDGEASA</sequence>
<dbReference type="AlphaFoldDB" id="A0A7I7S7N7"/>
<dbReference type="GO" id="GO:0004497">
    <property type="term" value="F:monooxygenase activity"/>
    <property type="evidence" value="ECO:0007669"/>
    <property type="project" value="UniProtKB-KW"/>
</dbReference>
<gene>
    <name evidence="9" type="ORF">MARA_56940</name>
</gene>
<evidence type="ECO:0000256" key="5">
    <source>
        <dbReference type="ARBA" id="ARBA00023004"/>
    </source>
</evidence>
<keyword evidence="5 7" id="KW-0408">Iron</keyword>
<evidence type="ECO:0000313" key="9">
    <source>
        <dbReference type="EMBL" id="BBY52226.1"/>
    </source>
</evidence>
<keyword evidence="2 7" id="KW-0349">Heme</keyword>
<keyword evidence="10" id="KW-1185">Reference proteome</keyword>
<dbReference type="PRINTS" id="PR00385">
    <property type="entry name" value="P450"/>
</dbReference>
<dbReference type="Gene3D" id="1.10.630.10">
    <property type="entry name" value="Cytochrome P450"/>
    <property type="match status" value="1"/>
</dbReference>